<comment type="subcellular location">
    <subcellularLocation>
        <location evidence="1">Membrane</location>
        <topology evidence="1">Single-pass membrane protein</topology>
    </subcellularLocation>
</comment>
<evidence type="ECO:0000259" key="10">
    <source>
        <dbReference type="Pfam" id="PF14416"/>
    </source>
</evidence>
<feature type="compositionally biased region" description="Low complexity" evidence="7">
    <location>
        <begin position="176"/>
        <end position="196"/>
    </location>
</feature>
<dbReference type="GO" id="GO:0016413">
    <property type="term" value="F:O-acetyltransferase activity"/>
    <property type="evidence" value="ECO:0007669"/>
    <property type="project" value="InterPro"/>
</dbReference>
<evidence type="ECO:0000256" key="6">
    <source>
        <dbReference type="ARBA" id="ARBA00023136"/>
    </source>
</evidence>
<proteinExistence type="inferred from homology"/>
<evidence type="ECO:0000256" key="5">
    <source>
        <dbReference type="ARBA" id="ARBA00022989"/>
    </source>
</evidence>
<evidence type="ECO:0000256" key="2">
    <source>
        <dbReference type="ARBA" id="ARBA00007727"/>
    </source>
</evidence>
<evidence type="ECO:0000256" key="4">
    <source>
        <dbReference type="ARBA" id="ARBA00022968"/>
    </source>
</evidence>
<evidence type="ECO:0000313" key="12">
    <source>
        <dbReference type="RefSeq" id="XP_022150596.1"/>
    </source>
</evidence>
<dbReference type="OrthoDB" id="630188at2759"/>
<evidence type="ECO:0000256" key="1">
    <source>
        <dbReference type="ARBA" id="ARBA00004167"/>
    </source>
</evidence>
<feature type="region of interest" description="Disordered" evidence="7">
    <location>
        <begin position="97"/>
        <end position="224"/>
    </location>
</feature>
<organism evidence="11 12">
    <name type="scientific">Momordica charantia</name>
    <name type="common">Bitter gourd</name>
    <name type="synonym">Balsam pear</name>
    <dbReference type="NCBI Taxonomy" id="3673"/>
    <lineage>
        <taxon>Eukaryota</taxon>
        <taxon>Viridiplantae</taxon>
        <taxon>Streptophyta</taxon>
        <taxon>Embryophyta</taxon>
        <taxon>Tracheophyta</taxon>
        <taxon>Spermatophyta</taxon>
        <taxon>Magnoliopsida</taxon>
        <taxon>eudicotyledons</taxon>
        <taxon>Gunneridae</taxon>
        <taxon>Pentapetalae</taxon>
        <taxon>rosids</taxon>
        <taxon>fabids</taxon>
        <taxon>Cucurbitales</taxon>
        <taxon>Cucurbitaceae</taxon>
        <taxon>Momordiceae</taxon>
        <taxon>Momordica</taxon>
    </lineage>
</organism>
<keyword evidence="3 8" id="KW-0812">Transmembrane</keyword>
<reference evidence="12" key="1">
    <citation type="submission" date="2025-08" db="UniProtKB">
        <authorList>
            <consortium name="RefSeq"/>
        </authorList>
    </citation>
    <scope>IDENTIFICATION</scope>
    <source>
        <strain evidence="12">OHB3-1</strain>
    </source>
</reference>
<feature type="compositionally biased region" description="Polar residues" evidence="7">
    <location>
        <begin position="128"/>
        <end position="146"/>
    </location>
</feature>
<dbReference type="GO" id="GO:0016020">
    <property type="term" value="C:membrane"/>
    <property type="evidence" value="ECO:0007669"/>
    <property type="project" value="UniProtKB-SubCell"/>
</dbReference>
<evidence type="ECO:0000256" key="7">
    <source>
        <dbReference type="SAM" id="MobiDB-lite"/>
    </source>
</evidence>
<dbReference type="GO" id="GO:0005794">
    <property type="term" value="C:Golgi apparatus"/>
    <property type="evidence" value="ECO:0007669"/>
    <property type="project" value="TreeGrafter"/>
</dbReference>
<feature type="region of interest" description="Disordered" evidence="7">
    <location>
        <begin position="530"/>
        <end position="557"/>
    </location>
</feature>
<keyword evidence="5 8" id="KW-1133">Transmembrane helix</keyword>
<dbReference type="Pfam" id="PF14416">
    <property type="entry name" value="PMR5N"/>
    <property type="match status" value="1"/>
</dbReference>
<comment type="similarity">
    <text evidence="2">Belongs to the PC-esterase family. TBL subfamily.</text>
</comment>
<name>A0A6J1DBZ6_MOMCH</name>
<keyword evidence="4" id="KW-0735">Signal-anchor</keyword>
<dbReference type="InterPro" id="IPR029962">
    <property type="entry name" value="TBL"/>
</dbReference>
<dbReference type="AlphaFoldDB" id="A0A6J1DBZ6"/>
<evidence type="ECO:0000256" key="8">
    <source>
        <dbReference type="SAM" id="Phobius"/>
    </source>
</evidence>
<gene>
    <name evidence="12" type="primary">LOC111018694</name>
</gene>
<dbReference type="PANTHER" id="PTHR32285">
    <property type="entry name" value="PROTEIN TRICHOME BIREFRINGENCE-LIKE 9-RELATED"/>
    <property type="match status" value="1"/>
</dbReference>
<dbReference type="PANTHER" id="PTHR32285:SF18">
    <property type="entry name" value="PROTEIN TRICHOME BIREFRINGENCE-LIKE 18"/>
    <property type="match status" value="1"/>
</dbReference>
<protein>
    <submittedName>
        <fullName evidence="12">Protein YLS7-like</fullName>
    </submittedName>
</protein>
<dbReference type="RefSeq" id="XP_022150596.1">
    <property type="nucleotide sequence ID" value="XM_022294904.1"/>
</dbReference>
<feature type="domain" description="Trichome birefringence-like N-terminal" evidence="10">
    <location>
        <begin position="230"/>
        <end position="282"/>
    </location>
</feature>
<keyword evidence="6 8" id="KW-0472">Membrane</keyword>
<dbReference type="KEGG" id="mcha:111018694"/>
<dbReference type="InterPro" id="IPR025846">
    <property type="entry name" value="TBL_N"/>
</dbReference>
<accession>A0A6J1DBZ6</accession>
<keyword evidence="11" id="KW-1185">Reference proteome</keyword>
<dbReference type="Pfam" id="PF13839">
    <property type="entry name" value="PC-Esterase"/>
    <property type="match status" value="1"/>
</dbReference>
<evidence type="ECO:0000256" key="3">
    <source>
        <dbReference type="ARBA" id="ARBA00022692"/>
    </source>
</evidence>
<evidence type="ECO:0000313" key="11">
    <source>
        <dbReference type="Proteomes" id="UP000504603"/>
    </source>
</evidence>
<dbReference type="Proteomes" id="UP000504603">
    <property type="component" value="Unplaced"/>
</dbReference>
<evidence type="ECO:0000259" key="9">
    <source>
        <dbReference type="Pfam" id="PF13839"/>
    </source>
</evidence>
<sequence length="590" mass="65505">MTWAIRKGSQMAVYPRTISWIAVSVGGLAMFLIFGSWFLVSYPIGSIMRGYFYGVNSSKELDFVISLGNSSATVPAYDSNLDLVPKKLPSDKDIVDRKFESGLNPPPQSSSDRPPVDKNSAAIDKNLMPQSKSPDATNSSSQSTASETKKKEDERAIPSVLSSQDGSEPEAATITSNVENSVNGGSVSNNSISNSNDTDMGSKNDIDVKSGGLPDPNPLPTNGSKTSDLGCDLYHGSWVYDSTGPLYKNDSCPVLSQMQNCQGNGRPDSEYENWRWKPSQCSLPRFDAKKFLNLMSGKTLAFIGDSVARNQMESLLCALWQVEVPKNRGNRKMQRYFFRSNSVMIVRIWSSWLVKQRSEPVDFAPEGVVKLHLDAPDDNLMEFIPNFDVIVISSGHWFAKQSVYVLNNEIVGGQLWWPDKSRPMKVNNIEAFRISVETILTALATDPKYRGLTIVRSYSPDHYEGGAWNTGGSCTGKERPIGVGELVENKFTNIMHDNQVSGFNAAVKKLTNKSRLRLMDITEIFQYRHDGHPGPYRSTDPNKLTKRGPDGRPPPQDCLHWCMPGPVDTWNELVLELIRRDFEGNQISSS</sequence>
<feature type="domain" description="Trichome birefringence-like C-terminal" evidence="9">
    <location>
        <begin position="283"/>
        <end position="576"/>
    </location>
</feature>
<dbReference type="InterPro" id="IPR026057">
    <property type="entry name" value="TBL_C"/>
</dbReference>
<feature type="transmembrane region" description="Helical" evidence="8">
    <location>
        <begin position="20"/>
        <end position="40"/>
    </location>
</feature>
<dbReference type="GeneID" id="111018694"/>
<feature type="compositionally biased region" description="Basic and acidic residues" evidence="7">
    <location>
        <begin position="147"/>
        <end position="156"/>
    </location>
</feature>